<dbReference type="Pfam" id="PF00244">
    <property type="entry name" value="14-3-3"/>
    <property type="match status" value="1"/>
</dbReference>
<evidence type="ECO:0000313" key="3">
    <source>
        <dbReference type="EMBL" id="KAJ0186616.1"/>
    </source>
</evidence>
<reference evidence="3 4" key="1">
    <citation type="journal article" date="2017" name="Nat. Commun.">
        <title>Genome assembly with in vitro proximity ligation data and whole-genome triplication in lettuce.</title>
        <authorList>
            <person name="Reyes-Chin-Wo S."/>
            <person name="Wang Z."/>
            <person name="Yang X."/>
            <person name="Kozik A."/>
            <person name="Arikit S."/>
            <person name="Song C."/>
            <person name="Xia L."/>
            <person name="Froenicke L."/>
            <person name="Lavelle D.O."/>
            <person name="Truco M.J."/>
            <person name="Xia R."/>
            <person name="Zhu S."/>
            <person name="Xu C."/>
            <person name="Xu H."/>
            <person name="Xu X."/>
            <person name="Cox K."/>
            <person name="Korf I."/>
            <person name="Meyers B.C."/>
            <person name="Michelmore R.W."/>
        </authorList>
    </citation>
    <scope>NUCLEOTIDE SEQUENCE [LARGE SCALE GENOMIC DNA]</scope>
    <source>
        <strain evidence="4">cv. Salinas</strain>
        <tissue evidence="3">Seedlings</tissue>
    </source>
</reference>
<proteinExistence type="inferred from homology"/>
<dbReference type="PANTHER" id="PTHR18860">
    <property type="entry name" value="14-3-3 PROTEIN"/>
    <property type="match status" value="1"/>
</dbReference>
<dbReference type="EMBL" id="NBSK02000009">
    <property type="protein sequence ID" value="KAJ0186616.1"/>
    <property type="molecule type" value="Genomic_DNA"/>
</dbReference>
<accession>A0A9R1UG97</accession>
<sequence>MVPSRREAEPASGFVFGTCKIRNFCVRAPISTFFICTRRCEKALQLSFRLLGDERKEPAMDVMNSYKAAQDIATTNMVPTHPLRLGLALNFPVFYYEILNSPDKACNMAKQESEEAIALS</sequence>
<gene>
    <name evidence="3" type="ORF">LSAT_V11C900455190</name>
</gene>
<name>A0A9R1UG97_LACSA</name>
<feature type="domain" description="14-3-3" evidence="2">
    <location>
        <begin position="52"/>
        <end position="118"/>
    </location>
</feature>
<evidence type="ECO:0000313" key="4">
    <source>
        <dbReference type="Proteomes" id="UP000235145"/>
    </source>
</evidence>
<dbReference type="Proteomes" id="UP000235145">
    <property type="component" value="Unassembled WGS sequence"/>
</dbReference>
<dbReference type="PRINTS" id="PR00305">
    <property type="entry name" value="1433ZETA"/>
</dbReference>
<dbReference type="Gene3D" id="1.20.190.20">
    <property type="entry name" value="14-3-3 domain"/>
    <property type="match status" value="1"/>
</dbReference>
<protein>
    <recommendedName>
        <fullName evidence="2">14-3-3 domain-containing protein</fullName>
    </recommendedName>
</protein>
<organism evidence="3 4">
    <name type="scientific">Lactuca sativa</name>
    <name type="common">Garden lettuce</name>
    <dbReference type="NCBI Taxonomy" id="4236"/>
    <lineage>
        <taxon>Eukaryota</taxon>
        <taxon>Viridiplantae</taxon>
        <taxon>Streptophyta</taxon>
        <taxon>Embryophyta</taxon>
        <taxon>Tracheophyta</taxon>
        <taxon>Spermatophyta</taxon>
        <taxon>Magnoliopsida</taxon>
        <taxon>eudicotyledons</taxon>
        <taxon>Gunneridae</taxon>
        <taxon>Pentapetalae</taxon>
        <taxon>asterids</taxon>
        <taxon>campanulids</taxon>
        <taxon>Asterales</taxon>
        <taxon>Asteraceae</taxon>
        <taxon>Cichorioideae</taxon>
        <taxon>Cichorieae</taxon>
        <taxon>Lactucinae</taxon>
        <taxon>Lactuca</taxon>
    </lineage>
</organism>
<keyword evidence="4" id="KW-1185">Reference proteome</keyword>
<dbReference type="SUPFAM" id="SSF48445">
    <property type="entry name" value="14-3-3 protein"/>
    <property type="match status" value="1"/>
</dbReference>
<dbReference type="AlphaFoldDB" id="A0A9R1UG97"/>
<evidence type="ECO:0000259" key="2">
    <source>
        <dbReference type="Pfam" id="PF00244"/>
    </source>
</evidence>
<comment type="caution">
    <text evidence="3">The sequence shown here is derived from an EMBL/GenBank/DDBJ whole genome shotgun (WGS) entry which is preliminary data.</text>
</comment>
<comment type="similarity">
    <text evidence="1">Belongs to the 14-3-3 family.</text>
</comment>
<dbReference type="InterPro" id="IPR036815">
    <property type="entry name" value="14-3-3_dom_sf"/>
</dbReference>
<dbReference type="InterPro" id="IPR023410">
    <property type="entry name" value="14-3-3_domain"/>
</dbReference>
<evidence type="ECO:0000256" key="1">
    <source>
        <dbReference type="ARBA" id="ARBA00006141"/>
    </source>
</evidence>
<dbReference type="InterPro" id="IPR000308">
    <property type="entry name" value="14-3-3"/>
</dbReference>